<organism evidence="2 3">
    <name type="scientific">Cryomorpha ignava</name>
    <dbReference type="NCBI Taxonomy" id="101383"/>
    <lineage>
        <taxon>Bacteria</taxon>
        <taxon>Pseudomonadati</taxon>
        <taxon>Bacteroidota</taxon>
        <taxon>Flavobacteriia</taxon>
        <taxon>Flavobacteriales</taxon>
        <taxon>Cryomorphaceae</taxon>
        <taxon>Cryomorpha</taxon>
    </lineage>
</organism>
<feature type="signal peptide" evidence="1">
    <location>
        <begin position="1"/>
        <end position="18"/>
    </location>
</feature>
<evidence type="ECO:0008006" key="4">
    <source>
        <dbReference type="Google" id="ProtNLM"/>
    </source>
</evidence>
<accession>A0A7K3WUM6</accession>
<evidence type="ECO:0000256" key="1">
    <source>
        <dbReference type="SAM" id="SignalP"/>
    </source>
</evidence>
<evidence type="ECO:0000313" key="3">
    <source>
        <dbReference type="Proteomes" id="UP000486602"/>
    </source>
</evidence>
<evidence type="ECO:0000313" key="2">
    <source>
        <dbReference type="EMBL" id="NEN25379.1"/>
    </source>
</evidence>
<sequence length="215" mass="24211">MKSFFLSLAVMFCLSANAQIYLRNYEVSSSDKVVGGITATRTPEGDYVRYDVSSEVSMRILFEVNVSYKVQAIYKSGILVSSSATIYLNGNVQNNVNCERTGDHYTVVADGHTTRIYEDIKWSSALLYFNKPKDTRKIFSETEGAFKDLSETADGKFKLKDSEKESNVNTYTFSSDQGLQTIIIERSLLPTLKVTGVRQVKLDKDKPEEEVESEK</sequence>
<dbReference type="InterPro" id="IPR045767">
    <property type="entry name" value="DUF6134"/>
</dbReference>
<keyword evidence="1" id="KW-0732">Signal</keyword>
<feature type="chain" id="PRO_5029686099" description="DUF4292 domain-containing protein" evidence="1">
    <location>
        <begin position="19"/>
        <end position="215"/>
    </location>
</feature>
<protein>
    <recommendedName>
        <fullName evidence="4">DUF4292 domain-containing protein</fullName>
    </recommendedName>
</protein>
<dbReference type="RefSeq" id="WP_163286836.1">
    <property type="nucleotide sequence ID" value="NZ_JAAGVY010000051.1"/>
</dbReference>
<dbReference type="EMBL" id="JAAGVY010000051">
    <property type="protein sequence ID" value="NEN25379.1"/>
    <property type="molecule type" value="Genomic_DNA"/>
</dbReference>
<keyword evidence="3" id="KW-1185">Reference proteome</keyword>
<dbReference type="AlphaFoldDB" id="A0A7K3WUM6"/>
<proteinExistence type="predicted"/>
<name>A0A7K3WUM6_9FLAO</name>
<dbReference type="Pfam" id="PF19630">
    <property type="entry name" value="DUF6134"/>
    <property type="match status" value="1"/>
</dbReference>
<gene>
    <name evidence="2" type="ORF">G3O08_17930</name>
</gene>
<dbReference type="Proteomes" id="UP000486602">
    <property type="component" value="Unassembled WGS sequence"/>
</dbReference>
<reference evidence="2 3" key="1">
    <citation type="submission" date="2020-02" db="EMBL/GenBank/DDBJ databases">
        <title>Out from the shadows clarifying the taxonomy of the family Cryomorphaceae and related taxa by utilizing the GTDB taxonomic framework.</title>
        <authorList>
            <person name="Bowman J.P."/>
        </authorList>
    </citation>
    <scope>NUCLEOTIDE SEQUENCE [LARGE SCALE GENOMIC DNA]</scope>
    <source>
        <strain evidence="2 3">QSSC 1-22</strain>
    </source>
</reference>
<comment type="caution">
    <text evidence="2">The sequence shown here is derived from an EMBL/GenBank/DDBJ whole genome shotgun (WGS) entry which is preliminary data.</text>
</comment>